<feature type="region of interest" description="Disordered" evidence="1">
    <location>
        <begin position="45"/>
        <end position="67"/>
    </location>
</feature>
<feature type="compositionally biased region" description="Low complexity" evidence="1">
    <location>
        <begin position="130"/>
        <end position="144"/>
    </location>
</feature>
<organism evidence="2 3">
    <name type="scientific">Chlorella vulgaris</name>
    <name type="common">Green alga</name>
    <dbReference type="NCBI Taxonomy" id="3077"/>
    <lineage>
        <taxon>Eukaryota</taxon>
        <taxon>Viridiplantae</taxon>
        <taxon>Chlorophyta</taxon>
        <taxon>core chlorophytes</taxon>
        <taxon>Trebouxiophyceae</taxon>
        <taxon>Chlorellales</taxon>
        <taxon>Chlorellaceae</taxon>
        <taxon>Chlorella clade</taxon>
        <taxon>Chlorella</taxon>
    </lineage>
</organism>
<comment type="caution">
    <text evidence="2">The sequence shown here is derived from an EMBL/GenBank/DDBJ whole genome shotgun (WGS) entry which is preliminary data.</text>
</comment>
<feature type="compositionally biased region" description="Polar residues" evidence="1">
    <location>
        <begin position="45"/>
        <end position="57"/>
    </location>
</feature>
<proteinExistence type="predicted"/>
<dbReference type="Proteomes" id="UP001055712">
    <property type="component" value="Unassembled WGS sequence"/>
</dbReference>
<feature type="region of interest" description="Disordered" evidence="1">
    <location>
        <begin position="101"/>
        <end position="144"/>
    </location>
</feature>
<feature type="compositionally biased region" description="Polar residues" evidence="1">
    <location>
        <begin position="115"/>
        <end position="129"/>
    </location>
</feature>
<dbReference type="EMBL" id="SIDB01000002">
    <property type="protein sequence ID" value="KAI3436513.1"/>
    <property type="molecule type" value="Genomic_DNA"/>
</dbReference>
<evidence type="ECO:0000313" key="3">
    <source>
        <dbReference type="Proteomes" id="UP001055712"/>
    </source>
</evidence>
<evidence type="ECO:0000313" key="2">
    <source>
        <dbReference type="EMBL" id="KAI3436513.1"/>
    </source>
</evidence>
<reference evidence="2" key="1">
    <citation type="journal article" date="2019" name="Plant J.">
        <title>Chlorella vulgaris genome assembly and annotation reveals the molecular basis for metabolic acclimation to high light conditions.</title>
        <authorList>
            <person name="Cecchin M."/>
            <person name="Marcolungo L."/>
            <person name="Rossato M."/>
            <person name="Girolomoni L."/>
            <person name="Cosentino E."/>
            <person name="Cuine S."/>
            <person name="Li-Beisson Y."/>
            <person name="Delledonne M."/>
            <person name="Ballottari M."/>
        </authorList>
    </citation>
    <scope>NUCLEOTIDE SEQUENCE</scope>
    <source>
        <strain evidence="2">211/11P</strain>
    </source>
</reference>
<dbReference type="AlphaFoldDB" id="A0A9D4Z120"/>
<reference evidence="2" key="2">
    <citation type="submission" date="2020-11" db="EMBL/GenBank/DDBJ databases">
        <authorList>
            <person name="Cecchin M."/>
            <person name="Marcolungo L."/>
            <person name="Rossato M."/>
            <person name="Girolomoni L."/>
            <person name="Cosentino E."/>
            <person name="Cuine S."/>
            <person name="Li-Beisson Y."/>
            <person name="Delledonne M."/>
            <person name="Ballottari M."/>
        </authorList>
    </citation>
    <scope>NUCLEOTIDE SEQUENCE</scope>
    <source>
        <strain evidence="2">211/11P</strain>
        <tissue evidence="2">Whole cell</tissue>
    </source>
</reference>
<sequence>MTLTPPGPHAQPAQYSSTAPTAQLVALLETGRLAAAAAGMTAGTQVQAESASPGQIDSHSKHESDTEDLLAAGRSLRALGMQSVERSRAVCAEYAAWKEQNERRRQGLPAGTGKPSHTQPVLSPATQSHATPAAGPWPPTAGSSPACRIAAAEAFAAAAMAWAASAVGLEAKAEASAARTVSLPAAERTHVAVEWQAAAAAWRAAFEQLEYARQADPEAAVVQQSEQSICDMRGFKRQCQQW</sequence>
<name>A0A9D4Z120_CHLVU</name>
<evidence type="ECO:0000256" key="1">
    <source>
        <dbReference type="SAM" id="MobiDB-lite"/>
    </source>
</evidence>
<protein>
    <submittedName>
        <fullName evidence="2">Uncharacterized protein</fullName>
    </submittedName>
</protein>
<accession>A0A9D4Z120</accession>
<keyword evidence="3" id="KW-1185">Reference proteome</keyword>
<gene>
    <name evidence="2" type="ORF">D9Q98_005930</name>
</gene>